<dbReference type="AlphaFoldDB" id="A0A4C1YHY7"/>
<protein>
    <submittedName>
        <fullName evidence="1">Uncharacterized protein</fullName>
    </submittedName>
</protein>
<dbReference type="Proteomes" id="UP000299102">
    <property type="component" value="Unassembled WGS sequence"/>
</dbReference>
<keyword evidence="2" id="KW-1185">Reference proteome</keyword>
<reference evidence="1 2" key="1">
    <citation type="journal article" date="2019" name="Commun. Biol.">
        <title>The bagworm genome reveals a unique fibroin gene that provides high tensile strength.</title>
        <authorList>
            <person name="Kono N."/>
            <person name="Nakamura H."/>
            <person name="Ohtoshi R."/>
            <person name="Tomita M."/>
            <person name="Numata K."/>
            <person name="Arakawa K."/>
        </authorList>
    </citation>
    <scope>NUCLEOTIDE SEQUENCE [LARGE SCALE GENOMIC DNA]</scope>
</reference>
<sequence>MVMPQLGTTVDKTLQKEEEISPQRATATLRLIMDYVAQWSIIFTDGAVMLSIAKCSRSRNVMLNIPRLNVTVTPTNAEVPPNVGDTERSAL</sequence>
<gene>
    <name evidence="1" type="ORF">EVAR_56113_1</name>
</gene>
<organism evidence="1 2">
    <name type="scientific">Eumeta variegata</name>
    <name type="common">Bagworm moth</name>
    <name type="synonym">Eumeta japonica</name>
    <dbReference type="NCBI Taxonomy" id="151549"/>
    <lineage>
        <taxon>Eukaryota</taxon>
        <taxon>Metazoa</taxon>
        <taxon>Ecdysozoa</taxon>
        <taxon>Arthropoda</taxon>
        <taxon>Hexapoda</taxon>
        <taxon>Insecta</taxon>
        <taxon>Pterygota</taxon>
        <taxon>Neoptera</taxon>
        <taxon>Endopterygota</taxon>
        <taxon>Lepidoptera</taxon>
        <taxon>Glossata</taxon>
        <taxon>Ditrysia</taxon>
        <taxon>Tineoidea</taxon>
        <taxon>Psychidae</taxon>
        <taxon>Oiketicinae</taxon>
        <taxon>Eumeta</taxon>
    </lineage>
</organism>
<dbReference type="EMBL" id="BGZK01001193">
    <property type="protein sequence ID" value="GBP73955.1"/>
    <property type="molecule type" value="Genomic_DNA"/>
</dbReference>
<evidence type="ECO:0000313" key="2">
    <source>
        <dbReference type="Proteomes" id="UP000299102"/>
    </source>
</evidence>
<comment type="caution">
    <text evidence="1">The sequence shown here is derived from an EMBL/GenBank/DDBJ whole genome shotgun (WGS) entry which is preliminary data.</text>
</comment>
<proteinExistence type="predicted"/>
<accession>A0A4C1YHY7</accession>
<name>A0A4C1YHY7_EUMVA</name>
<evidence type="ECO:0000313" key="1">
    <source>
        <dbReference type="EMBL" id="GBP73955.1"/>
    </source>
</evidence>